<accession>A0A4P6LS25</accession>
<dbReference type="Proteomes" id="UP000289794">
    <property type="component" value="Chromosome"/>
</dbReference>
<dbReference type="AlphaFoldDB" id="A0A4P6LS25"/>
<protein>
    <recommendedName>
        <fullName evidence="4">RloB domain-containing protein</fullName>
    </recommendedName>
</protein>
<feature type="coiled-coil region" evidence="1">
    <location>
        <begin position="140"/>
        <end position="188"/>
    </location>
</feature>
<proteinExistence type="predicted"/>
<dbReference type="InterPro" id="IPR025591">
    <property type="entry name" value="RloB"/>
</dbReference>
<reference evidence="2 3" key="1">
    <citation type="submission" date="2019-01" db="EMBL/GenBank/DDBJ databases">
        <title>PMF-metabolizing Aryl O-demethylase.</title>
        <authorList>
            <person name="Kim M."/>
        </authorList>
    </citation>
    <scope>NUCLEOTIDE SEQUENCE [LARGE SCALE GENOMIC DNA]</scope>
    <source>
        <strain evidence="2 3">PMF1</strain>
    </source>
</reference>
<sequence length="207" mass="24014">MGRIKEIERKASGRRKRNPVVYLICEGSETEIRYFKKFRSRECNIDIVPIPSQYKSADKLVQKARATIGYSPYYPDEGDIIWCVFDRDDNTNAMLSKAKQMAIKEGYQIAFSNPSFEVWFLLHFNNQTTPVENCEAAIKLLKKKGRLEQYEKNKEVYEQLKPLQEAAIDRAKRRVAALQAEHTEILSRESNPVTTVAELVEYLNSKQ</sequence>
<dbReference type="Pfam" id="PF13707">
    <property type="entry name" value="RloB"/>
    <property type="match status" value="1"/>
</dbReference>
<evidence type="ECO:0008006" key="4">
    <source>
        <dbReference type="Google" id="ProtNLM"/>
    </source>
</evidence>
<dbReference type="EMBL" id="CP035945">
    <property type="protein sequence ID" value="QBE94622.1"/>
    <property type="molecule type" value="Genomic_DNA"/>
</dbReference>
<dbReference type="KEGG" id="bpro:PMF13cell1_00115"/>
<keyword evidence="1" id="KW-0175">Coiled coil</keyword>
<dbReference type="RefSeq" id="WP_165392314.1">
    <property type="nucleotide sequence ID" value="NZ_CP035945.1"/>
</dbReference>
<evidence type="ECO:0000313" key="2">
    <source>
        <dbReference type="EMBL" id="QBE94622.1"/>
    </source>
</evidence>
<organism evidence="2 3">
    <name type="scientific">Blautia producta</name>
    <dbReference type="NCBI Taxonomy" id="33035"/>
    <lineage>
        <taxon>Bacteria</taxon>
        <taxon>Bacillati</taxon>
        <taxon>Bacillota</taxon>
        <taxon>Clostridia</taxon>
        <taxon>Lachnospirales</taxon>
        <taxon>Lachnospiraceae</taxon>
        <taxon>Blautia</taxon>
    </lineage>
</organism>
<evidence type="ECO:0000256" key="1">
    <source>
        <dbReference type="SAM" id="Coils"/>
    </source>
</evidence>
<name>A0A4P6LS25_9FIRM</name>
<gene>
    <name evidence="2" type="ORF">PMF13cell1_00115</name>
</gene>
<evidence type="ECO:0000313" key="3">
    <source>
        <dbReference type="Proteomes" id="UP000289794"/>
    </source>
</evidence>